<comment type="catalytic activity">
    <reaction evidence="1">
        <text>Release of an N-terminal amino acid, Xaa-|-Yaa- from a peptide, amide or arylamide. Xaa is preferably Ala, but may be most amino acids including Pro (slow action). When a terminal hydrophobic residue is followed by a prolyl residue, the two may be released as an intact Xaa-Pro dipeptide.</text>
        <dbReference type="EC" id="3.4.11.2"/>
    </reaction>
</comment>
<dbReference type="EMBL" id="LNYC01000074">
    <property type="protein sequence ID" value="KTC96472.1"/>
    <property type="molecule type" value="Genomic_DNA"/>
</dbReference>
<evidence type="ECO:0000256" key="11">
    <source>
        <dbReference type="ARBA" id="ARBA00023049"/>
    </source>
</evidence>
<dbReference type="InterPro" id="IPR014782">
    <property type="entry name" value="Peptidase_M1_dom"/>
</dbReference>
<dbReference type="Gene3D" id="2.60.40.1730">
    <property type="entry name" value="tricorn interacting facor f3 domain"/>
    <property type="match status" value="1"/>
</dbReference>
<evidence type="ECO:0000256" key="7">
    <source>
        <dbReference type="ARBA" id="ARBA00022670"/>
    </source>
</evidence>
<dbReference type="RefSeq" id="WP_028387308.1">
    <property type="nucleotide sequence ID" value="NZ_CAAAHN010000005.1"/>
</dbReference>
<dbReference type="Pfam" id="PF17900">
    <property type="entry name" value="Peptidase_M1_N"/>
    <property type="match status" value="1"/>
</dbReference>
<dbReference type="InterPro" id="IPR027268">
    <property type="entry name" value="Peptidase_M4/M1_CTD_sf"/>
</dbReference>
<evidence type="ECO:0000256" key="2">
    <source>
        <dbReference type="ARBA" id="ARBA00001947"/>
    </source>
</evidence>
<keyword evidence="6 17" id="KW-0031">Aminopeptidase</keyword>
<dbReference type="Proteomes" id="UP000054785">
    <property type="component" value="Unassembled WGS sequence"/>
</dbReference>
<dbReference type="InterPro" id="IPR042097">
    <property type="entry name" value="Aminopeptidase_N-like_N_sf"/>
</dbReference>
<evidence type="ECO:0000259" key="14">
    <source>
        <dbReference type="Pfam" id="PF11940"/>
    </source>
</evidence>
<dbReference type="InterPro" id="IPR001930">
    <property type="entry name" value="Peptidase_M1"/>
</dbReference>
<evidence type="ECO:0000313" key="18">
    <source>
        <dbReference type="Proteomes" id="UP000054785"/>
    </source>
</evidence>
<keyword evidence="18" id="KW-1185">Reference proteome</keyword>
<keyword evidence="10" id="KW-0862">Zinc</keyword>
<evidence type="ECO:0000256" key="10">
    <source>
        <dbReference type="ARBA" id="ARBA00022833"/>
    </source>
</evidence>
<dbReference type="Pfam" id="PF11940">
    <property type="entry name" value="DUF3458"/>
    <property type="match status" value="1"/>
</dbReference>
<dbReference type="SUPFAM" id="SSF55486">
    <property type="entry name" value="Metalloproteases ('zincins'), catalytic domain"/>
    <property type="match status" value="1"/>
</dbReference>
<dbReference type="InterPro" id="IPR012779">
    <property type="entry name" value="Peptidase_M1_pepN"/>
</dbReference>
<accession>A0A0W0TLU8</accession>
<dbReference type="PANTHER" id="PTHR46322">
    <property type="entry name" value="PUROMYCIN-SENSITIVE AMINOPEPTIDASE"/>
    <property type="match status" value="1"/>
</dbReference>
<evidence type="ECO:0000256" key="12">
    <source>
        <dbReference type="NCBIfam" id="TIGR02414"/>
    </source>
</evidence>
<dbReference type="SUPFAM" id="SSF63737">
    <property type="entry name" value="Leukotriene A4 hydrolase N-terminal domain"/>
    <property type="match status" value="1"/>
</dbReference>
<dbReference type="STRING" id="45065.Lgee_2155"/>
<evidence type="ECO:0000256" key="6">
    <source>
        <dbReference type="ARBA" id="ARBA00022438"/>
    </source>
</evidence>
<dbReference type="NCBIfam" id="TIGR02414">
    <property type="entry name" value="pepN_proteo"/>
    <property type="match status" value="1"/>
</dbReference>
<keyword evidence="9" id="KW-0378">Hydrolase</keyword>
<dbReference type="InterPro" id="IPR045357">
    <property type="entry name" value="Aminopeptidase_N-like_N"/>
</dbReference>
<dbReference type="Gene3D" id="2.60.40.1840">
    <property type="match status" value="1"/>
</dbReference>
<comment type="caution">
    <text evidence="17">The sequence shown here is derived from an EMBL/GenBank/DDBJ whole genome shotgun (WGS) entry which is preliminary data.</text>
</comment>
<dbReference type="PANTHER" id="PTHR46322:SF1">
    <property type="entry name" value="PUROMYCIN-SENSITIVE AMINOPEPTIDASE"/>
    <property type="match status" value="1"/>
</dbReference>
<dbReference type="AlphaFoldDB" id="A0A0W0TLU8"/>
<dbReference type="GO" id="GO:0016285">
    <property type="term" value="F:alanyl aminopeptidase activity"/>
    <property type="evidence" value="ECO:0007669"/>
    <property type="project" value="UniProtKB-EC"/>
</dbReference>
<organism evidence="17 18">
    <name type="scientific">Legionella geestiana</name>
    <dbReference type="NCBI Taxonomy" id="45065"/>
    <lineage>
        <taxon>Bacteria</taxon>
        <taxon>Pseudomonadati</taxon>
        <taxon>Pseudomonadota</taxon>
        <taxon>Gammaproteobacteria</taxon>
        <taxon>Legionellales</taxon>
        <taxon>Legionellaceae</taxon>
        <taxon>Legionella</taxon>
    </lineage>
</organism>
<name>A0A0W0TLU8_9GAMM</name>
<dbReference type="PRINTS" id="PR00756">
    <property type="entry name" value="ALADIPTASE"/>
</dbReference>
<proteinExistence type="inferred from homology"/>
<feature type="domain" description="Aminopeptidase N-like N-terminal" evidence="16">
    <location>
        <begin position="111"/>
        <end position="184"/>
    </location>
</feature>
<evidence type="ECO:0000256" key="3">
    <source>
        <dbReference type="ARBA" id="ARBA00010136"/>
    </source>
</evidence>
<feature type="domain" description="Peptidase M1 alanyl aminopeptidase C-terminal" evidence="15">
    <location>
        <begin position="540"/>
        <end position="856"/>
    </location>
</feature>
<dbReference type="PATRIC" id="fig|45065.4.peg.2344"/>
<keyword evidence="11" id="KW-0482">Metalloprotease</keyword>
<dbReference type="FunFam" id="1.10.390.10:FF:000002">
    <property type="entry name" value="Aminopeptidase N"/>
    <property type="match status" value="1"/>
</dbReference>
<dbReference type="FunFam" id="3.30.2010.30:FF:000002">
    <property type="entry name" value="Putative aminopeptidase N"/>
    <property type="match status" value="1"/>
</dbReference>
<dbReference type="OrthoDB" id="100605at2"/>
<dbReference type="Gene3D" id="1.25.50.10">
    <property type="entry name" value="Peptidase M1, alanyl aminopeptidase, C-terminal domain"/>
    <property type="match status" value="1"/>
</dbReference>
<evidence type="ECO:0000259" key="16">
    <source>
        <dbReference type="Pfam" id="PF17900"/>
    </source>
</evidence>
<reference evidence="17 18" key="1">
    <citation type="submission" date="2015-11" db="EMBL/GenBank/DDBJ databases">
        <title>Genomic analysis of 38 Legionella species identifies large and diverse effector repertoires.</title>
        <authorList>
            <person name="Burstein D."/>
            <person name="Amaro F."/>
            <person name="Zusman T."/>
            <person name="Lifshitz Z."/>
            <person name="Cohen O."/>
            <person name="Gilbert J.A."/>
            <person name="Pupko T."/>
            <person name="Shuman H.A."/>
            <person name="Segal G."/>
        </authorList>
    </citation>
    <scope>NUCLEOTIDE SEQUENCE [LARGE SCALE GENOMIC DNA]</scope>
    <source>
        <strain evidence="17 18">ATCC 49504</strain>
    </source>
</reference>
<protein>
    <recommendedName>
        <fullName evidence="5 12">Aminopeptidase N</fullName>
        <ecNumber evidence="4 12">3.4.11.2</ecNumber>
    </recommendedName>
</protein>
<dbReference type="InterPro" id="IPR038438">
    <property type="entry name" value="PepN_Ig-like_sf"/>
</dbReference>
<dbReference type="CDD" id="cd09600">
    <property type="entry name" value="M1_APN"/>
    <property type="match status" value="1"/>
</dbReference>
<sequence>MQTPTIFRKDYQPAGIKVHTVHLTVDLYEDLARVTARLQMTRLCEGEVRLQGEGLTLESVAIDGQKLPETHWRLEDGELVLLNCPQSFALETIATHNPRENTALSGLYCSNDIFCTQCEAEGFRRITFYPDRPDVLAVFTTRITADAERYPQMLSNGNCTGEGTLADGRHWVEWHDPFPKPSYLFAMVAGNLACVRDEFVTMSGRHVELRLYVEHGQEGLTAHAIASLKAAMRWDEVHYGREYDLDIFMIVAVSDFNMGAMENKGLNIFNTKYILACPKSATDADFAAIESVVAHEYFHNWTGNRVTCRDWFQLSLKEGLTVFRDQEFSRDQYSRDVCRIQDVRNLRNIQFPEDAGSMSHPVRPESYEEINNFYTATVYEKGAEVIRMQQTLLGAEGFRRGMDLYFERHDGQAVTIDDFVAAMTDANGVDFEQLKRWYSQAGTPVVNAHTHFADGTLTLTLSQHCAPTADGSPKAPFHIPVSMALFDASGNILPGSEQVLSLREAEASFSFKGLAAEPTLSLLRGFSAPVRLERDTPESTYLALLRHETDGFAKWDAARQLMLDDIARLMAGGRGVSVHLVEALREVLTRHDLDEALRAEILSMPGFEEVAARVGRASPLDVEAARDAWRAALGEALQRELLELYQTLRAKEDHGMHNEAFRRRALRNACLWYLMKADISGAEMLCLSQFASSQTMTDQVGAFSLLANSRSAHVREPVINAFWQQWSHNSLVVDKWFSIQAASECVDAPKRVRELLLHPAFSWTNPNKVRAVIGAFCQANIRHFHAKDGSGYAFLAEQLLKVDAINPQVAARLATPLTRSAQLDAESHARMRQVVEELARQPLSRDLGEVIHKTLAAEKTWNK</sequence>
<dbReference type="InterPro" id="IPR037144">
    <property type="entry name" value="Peptidase_M1_pepN_C_sf"/>
</dbReference>
<dbReference type="GO" id="GO:0008237">
    <property type="term" value="F:metallopeptidase activity"/>
    <property type="evidence" value="ECO:0007669"/>
    <property type="project" value="UniProtKB-UniRule"/>
</dbReference>
<dbReference type="GO" id="GO:0008270">
    <property type="term" value="F:zinc ion binding"/>
    <property type="evidence" value="ECO:0007669"/>
    <property type="project" value="InterPro"/>
</dbReference>
<gene>
    <name evidence="17" type="primary">pepN</name>
    <name evidence="17" type="ORF">Lgee_2155</name>
</gene>
<comment type="cofactor">
    <cofactor evidence="2">
        <name>Zn(2+)</name>
        <dbReference type="ChEBI" id="CHEBI:29105"/>
    </cofactor>
</comment>
<evidence type="ECO:0000259" key="13">
    <source>
        <dbReference type="Pfam" id="PF01433"/>
    </source>
</evidence>
<comment type="similarity">
    <text evidence="3">Belongs to the peptidase M1 family.</text>
</comment>
<dbReference type="Gene3D" id="3.30.2010.30">
    <property type="match status" value="1"/>
</dbReference>
<evidence type="ECO:0000259" key="15">
    <source>
        <dbReference type="Pfam" id="PF17432"/>
    </source>
</evidence>
<keyword evidence="8" id="KW-0479">Metal-binding</keyword>
<dbReference type="Pfam" id="PF17432">
    <property type="entry name" value="DUF3458_C"/>
    <property type="match status" value="1"/>
</dbReference>
<dbReference type="InterPro" id="IPR035414">
    <property type="entry name" value="Peptidase_M1_pepN_Ig-like"/>
</dbReference>
<evidence type="ECO:0000256" key="5">
    <source>
        <dbReference type="ARBA" id="ARBA00015611"/>
    </source>
</evidence>
<dbReference type="EC" id="3.4.11.2" evidence="4 12"/>
<evidence type="ECO:0000313" key="17">
    <source>
        <dbReference type="EMBL" id="KTC96472.1"/>
    </source>
</evidence>
<evidence type="ECO:0000256" key="4">
    <source>
        <dbReference type="ARBA" id="ARBA00012564"/>
    </source>
</evidence>
<evidence type="ECO:0000256" key="9">
    <source>
        <dbReference type="ARBA" id="ARBA00022801"/>
    </source>
</evidence>
<dbReference type="Gene3D" id="1.10.390.10">
    <property type="entry name" value="Neutral Protease Domain 2"/>
    <property type="match status" value="1"/>
</dbReference>
<dbReference type="GO" id="GO:0006508">
    <property type="term" value="P:proteolysis"/>
    <property type="evidence" value="ECO:0007669"/>
    <property type="project" value="UniProtKB-UniRule"/>
</dbReference>
<evidence type="ECO:0000256" key="8">
    <source>
        <dbReference type="ARBA" id="ARBA00022723"/>
    </source>
</evidence>
<keyword evidence="7" id="KW-0645">Protease</keyword>
<dbReference type="Pfam" id="PF01433">
    <property type="entry name" value="Peptidase_M1"/>
    <property type="match status" value="1"/>
</dbReference>
<feature type="domain" description="Peptidase M1 alanyl aminopeptidase Ig-like fold" evidence="14">
    <location>
        <begin position="442"/>
        <end position="534"/>
    </location>
</feature>
<evidence type="ECO:0000256" key="1">
    <source>
        <dbReference type="ARBA" id="ARBA00000098"/>
    </source>
</evidence>
<dbReference type="InterPro" id="IPR024601">
    <property type="entry name" value="Peptidase_M1_pepN_C"/>
</dbReference>
<feature type="domain" description="Peptidase M1 membrane alanine aminopeptidase" evidence="13">
    <location>
        <begin position="227"/>
        <end position="435"/>
    </location>
</feature>